<keyword evidence="3" id="KW-1185">Reference proteome</keyword>
<feature type="compositionally biased region" description="Low complexity" evidence="1">
    <location>
        <begin position="1"/>
        <end position="18"/>
    </location>
</feature>
<name>A0A4Y7TJJ4_COPMI</name>
<gene>
    <name evidence="2" type="ORF">FA13DRAFT_1789470</name>
</gene>
<proteinExistence type="predicted"/>
<dbReference type="EMBL" id="QPFP01000010">
    <property type="protein sequence ID" value="TEB34353.1"/>
    <property type="molecule type" value="Genomic_DNA"/>
</dbReference>
<reference evidence="2 3" key="1">
    <citation type="journal article" date="2019" name="Nat. Ecol. Evol.">
        <title>Megaphylogeny resolves global patterns of mushroom evolution.</title>
        <authorList>
            <person name="Varga T."/>
            <person name="Krizsan K."/>
            <person name="Foldi C."/>
            <person name="Dima B."/>
            <person name="Sanchez-Garcia M."/>
            <person name="Sanchez-Ramirez S."/>
            <person name="Szollosi G.J."/>
            <person name="Szarkandi J.G."/>
            <person name="Papp V."/>
            <person name="Albert L."/>
            <person name="Andreopoulos W."/>
            <person name="Angelini C."/>
            <person name="Antonin V."/>
            <person name="Barry K.W."/>
            <person name="Bougher N.L."/>
            <person name="Buchanan P."/>
            <person name="Buyck B."/>
            <person name="Bense V."/>
            <person name="Catcheside P."/>
            <person name="Chovatia M."/>
            <person name="Cooper J."/>
            <person name="Damon W."/>
            <person name="Desjardin D."/>
            <person name="Finy P."/>
            <person name="Geml J."/>
            <person name="Haridas S."/>
            <person name="Hughes K."/>
            <person name="Justo A."/>
            <person name="Karasinski D."/>
            <person name="Kautmanova I."/>
            <person name="Kiss B."/>
            <person name="Kocsube S."/>
            <person name="Kotiranta H."/>
            <person name="LaButti K.M."/>
            <person name="Lechner B.E."/>
            <person name="Liimatainen K."/>
            <person name="Lipzen A."/>
            <person name="Lukacs Z."/>
            <person name="Mihaltcheva S."/>
            <person name="Morgado L.N."/>
            <person name="Niskanen T."/>
            <person name="Noordeloos M.E."/>
            <person name="Ohm R.A."/>
            <person name="Ortiz-Santana B."/>
            <person name="Ovrebo C."/>
            <person name="Racz N."/>
            <person name="Riley R."/>
            <person name="Savchenko A."/>
            <person name="Shiryaev A."/>
            <person name="Soop K."/>
            <person name="Spirin V."/>
            <person name="Szebenyi C."/>
            <person name="Tomsovsky M."/>
            <person name="Tulloss R.E."/>
            <person name="Uehling J."/>
            <person name="Grigoriev I.V."/>
            <person name="Vagvolgyi C."/>
            <person name="Papp T."/>
            <person name="Martin F.M."/>
            <person name="Miettinen O."/>
            <person name="Hibbett D.S."/>
            <person name="Nagy L.G."/>
        </authorList>
    </citation>
    <scope>NUCLEOTIDE SEQUENCE [LARGE SCALE GENOMIC DNA]</scope>
    <source>
        <strain evidence="2 3">FP101781</strain>
    </source>
</reference>
<accession>A0A4Y7TJJ4</accession>
<comment type="caution">
    <text evidence="2">The sequence shown here is derived from an EMBL/GenBank/DDBJ whole genome shotgun (WGS) entry which is preliminary data.</text>
</comment>
<evidence type="ECO:0000256" key="1">
    <source>
        <dbReference type="SAM" id="MobiDB-lite"/>
    </source>
</evidence>
<protein>
    <recommendedName>
        <fullName evidence="4">F-box domain-containing protein</fullName>
    </recommendedName>
</protein>
<dbReference type="OrthoDB" id="2835991at2759"/>
<organism evidence="2 3">
    <name type="scientific">Coprinellus micaceus</name>
    <name type="common">Glistening ink-cap mushroom</name>
    <name type="synonym">Coprinus micaceus</name>
    <dbReference type="NCBI Taxonomy" id="71717"/>
    <lineage>
        <taxon>Eukaryota</taxon>
        <taxon>Fungi</taxon>
        <taxon>Dikarya</taxon>
        <taxon>Basidiomycota</taxon>
        <taxon>Agaricomycotina</taxon>
        <taxon>Agaricomycetes</taxon>
        <taxon>Agaricomycetidae</taxon>
        <taxon>Agaricales</taxon>
        <taxon>Agaricineae</taxon>
        <taxon>Psathyrellaceae</taxon>
        <taxon>Coprinellus</taxon>
    </lineage>
</organism>
<sequence length="468" mass="51653">MGSLSLALPSAPSSSESPRTPPEIIDAVLDELASDKKDITSYHALLRCSLVSREVSSRCRMHIFQEINLGWSKDALTSQDSLSLTSGTVSGLVNILVTNPSLSNHILILRINPAYFHSNLDGDKLCDNLPLLLKQMPRLRAFRLTSGANPDAPSLPWSWFTPEAQTAIERCVARPTITCVEFRGFSRFPITLIYSCSPSLTTLYLSRTLPVTVDPAEQAAGSPADAPQPPSWSLQRLVCQNALPLLRSAIQHDAFNTDRTPFGNLQHLNVAILTHADSLLVAPLLAQAAESMRTLEVSFSLRTGESEFKTNWVQLPSLRRLHVAVHCKEVQDAPGFPPEVPNLIHGVSQGQTSVVNLSFHTGCQMTYTPVAAGQTLLGDSQGWRELRDTLTSDRLPRLSTLRISISVFLLPQEPDVEITRETCQEFERRLSHELLGRFSSHGRGLSLSISVQTLREIFPIGMEGWHEE</sequence>
<evidence type="ECO:0008006" key="4">
    <source>
        <dbReference type="Google" id="ProtNLM"/>
    </source>
</evidence>
<evidence type="ECO:0000313" key="3">
    <source>
        <dbReference type="Proteomes" id="UP000298030"/>
    </source>
</evidence>
<evidence type="ECO:0000313" key="2">
    <source>
        <dbReference type="EMBL" id="TEB34353.1"/>
    </source>
</evidence>
<dbReference type="AlphaFoldDB" id="A0A4Y7TJJ4"/>
<feature type="region of interest" description="Disordered" evidence="1">
    <location>
        <begin position="1"/>
        <end position="21"/>
    </location>
</feature>
<dbReference type="Proteomes" id="UP000298030">
    <property type="component" value="Unassembled WGS sequence"/>
</dbReference>